<dbReference type="PANTHER" id="PTHR33408">
    <property type="entry name" value="TRANSPOSASE"/>
    <property type="match status" value="1"/>
</dbReference>
<dbReference type="AlphaFoldDB" id="A0A081NJN9"/>
<dbReference type="RefSeq" id="WP_034831936.1">
    <property type="nucleotide sequence ID" value="NZ_JOKH01000001.1"/>
</dbReference>
<accession>A0A081NJN9</accession>
<evidence type="ECO:0000313" key="2">
    <source>
        <dbReference type="EMBL" id="KEQ18662.1"/>
    </source>
</evidence>
<evidence type="ECO:0000313" key="3">
    <source>
        <dbReference type="Proteomes" id="UP000028073"/>
    </source>
</evidence>
<dbReference type="InterPro" id="IPR025668">
    <property type="entry name" value="Tnp_DDE_dom"/>
</dbReference>
<gene>
    <name evidence="2" type="ORF">GZ78_00595</name>
</gene>
<feature type="domain" description="Transposase DDE" evidence="1">
    <location>
        <begin position="60"/>
        <end position="180"/>
    </location>
</feature>
<sequence length="208" mass="23461">MKSEELLLDGGYCNEAIISTTLDRDISLLCSAGKLSGRPTKGKKFQKAHFRYDSAEDAYTCPAKQKLTLQYPPKDITAPKARWVYGGAPCQDCPLKGQCTTSKTKGRRVIRFAVDNLKDTLREVMEHPAAKKVFKKRKAMVEPVFGYLRTVQGLNRFRRRGLGSVKLEFSLHLLAYNLSRAVAASFRVLFALIWSILTAYQRRQGVLL</sequence>
<evidence type="ECO:0000259" key="1">
    <source>
        <dbReference type="Pfam" id="PF13751"/>
    </source>
</evidence>
<dbReference type="EMBL" id="JOKH01000001">
    <property type="protein sequence ID" value="KEQ18662.1"/>
    <property type="molecule type" value="Genomic_DNA"/>
</dbReference>
<dbReference type="PANTHER" id="PTHR33408:SF2">
    <property type="entry name" value="TRANSPOSASE DDE DOMAIN-CONTAINING PROTEIN"/>
    <property type="match status" value="1"/>
</dbReference>
<dbReference type="eggNOG" id="COG3666">
    <property type="taxonomic scope" value="Bacteria"/>
</dbReference>
<dbReference type="Pfam" id="PF13751">
    <property type="entry name" value="DDE_Tnp_1_6"/>
    <property type="match status" value="1"/>
</dbReference>
<organism evidence="2 3">
    <name type="scientific">Endozoicomonas numazuensis</name>
    <dbReference type="NCBI Taxonomy" id="1137799"/>
    <lineage>
        <taxon>Bacteria</taxon>
        <taxon>Pseudomonadati</taxon>
        <taxon>Pseudomonadota</taxon>
        <taxon>Gammaproteobacteria</taxon>
        <taxon>Oceanospirillales</taxon>
        <taxon>Endozoicomonadaceae</taxon>
        <taxon>Endozoicomonas</taxon>
    </lineage>
</organism>
<keyword evidence="3" id="KW-1185">Reference proteome</keyword>
<proteinExistence type="predicted"/>
<dbReference type="Proteomes" id="UP000028073">
    <property type="component" value="Unassembled WGS sequence"/>
</dbReference>
<comment type="caution">
    <text evidence="2">The sequence shown here is derived from an EMBL/GenBank/DDBJ whole genome shotgun (WGS) entry which is preliminary data.</text>
</comment>
<reference evidence="2 3" key="1">
    <citation type="submission" date="2014-06" db="EMBL/GenBank/DDBJ databases">
        <title>Whole Genome Sequences of Three Symbiotic Endozoicomonas Bacteria.</title>
        <authorList>
            <person name="Neave M.J."/>
            <person name="Apprill A."/>
            <person name="Voolstra C.R."/>
        </authorList>
    </citation>
    <scope>NUCLEOTIDE SEQUENCE [LARGE SCALE GENOMIC DNA]</scope>
    <source>
        <strain evidence="2 3">DSM 25634</strain>
    </source>
</reference>
<dbReference type="OrthoDB" id="9182628at2"/>
<name>A0A081NJN9_9GAMM</name>
<protein>
    <recommendedName>
        <fullName evidence="1">Transposase DDE domain-containing protein</fullName>
    </recommendedName>
</protein>